<comment type="caution">
    <text evidence="1">The sequence shown here is derived from an EMBL/GenBank/DDBJ whole genome shotgun (WGS) entry which is preliminary data.</text>
</comment>
<evidence type="ECO:0000313" key="1">
    <source>
        <dbReference type="EMBL" id="KAH7918827.1"/>
    </source>
</evidence>
<keyword evidence="2" id="KW-1185">Reference proteome</keyword>
<organism evidence="1 2">
    <name type="scientific">Leucogyrophana mollusca</name>
    <dbReference type="NCBI Taxonomy" id="85980"/>
    <lineage>
        <taxon>Eukaryota</taxon>
        <taxon>Fungi</taxon>
        <taxon>Dikarya</taxon>
        <taxon>Basidiomycota</taxon>
        <taxon>Agaricomycotina</taxon>
        <taxon>Agaricomycetes</taxon>
        <taxon>Agaricomycetidae</taxon>
        <taxon>Boletales</taxon>
        <taxon>Boletales incertae sedis</taxon>
        <taxon>Leucogyrophana</taxon>
    </lineage>
</organism>
<accession>A0ACB8B287</accession>
<dbReference type="EMBL" id="MU266730">
    <property type="protein sequence ID" value="KAH7918827.1"/>
    <property type="molecule type" value="Genomic_DNA"/>
</dbReference>
<proteinExistence type="predicted"/>
<protein>
    <submittedName>
        <fullName evidence="1">Uncharacterized protein</fullName>
    </submittedName>
</protein>
<gene>
    <name evidence="1" type="ORF">BV22DRAFT_1051486</name>
</gene>
<evidence type="ECO:0000313" key="2">
    <source>
        <dbReference type="Proteomes" id="UP000790709"/>
    </source>
</evidence>
<sequence>MADGGGLRDAKVYHDRYWSDHLGIPQYKDRIDALRRIVDDAEYHIEELQAEVHELRASQRAPEGHTAQGQPSNPDGGRERRGAPPQDKSDWLLTSAEKGKSRAQEESPAKRTVPLVVMPPQPAKRATAREELLPYNETPPAGEASSGPWKVKGPYTVDWSSSNDDYGDTEPPNPSRFSTNMVGNWLIIREQGQKDAPDWEYLFSGQERDTAMVSIRRGLPPLMTADHNAGHRVFDTSAAMQKFLLRTVKEKQVNEVQRYLAAANTARRHGFETQIQRDALSAQWRPPAWYREKHPATQTGASAHGSGPSMGQGYRQPVKENPGPTQPRLSDSPEWMTHFQRTRPGMPLLRGTAPNLHAVRRSLTVTRLAPSMKGDRANAEAHRDMVIQAICLVLTVPGLYRDCVERAPLPIARLRTNNPVSGDLSRGFTQKNAIRHMALNGLTVQEADDAYVFADSWLIDRANQMGLNELTRGAGVPTPHSLEESLSGAVLASLFGDNPLIQRAAEGAAVVGSASMLGGAGAPPQPASISFGNAGALANPSATGNLVGSSGNAPDVVPATSAEGEGPMMVKPSSNAAIQPEHSGNAAIQTHTRDDAGDVIIPDE</sequence>
<dbReference type="Proteomes" id="UP000790709">
    <property type="component" value="Unassembled WGS sequence"/>
</dbReference>
<reference evidence="1" key="1">
    <citation type="journal article" date="2021" name="New Phytol.">
        <title>Evolutionary innovations through gain and loss of genes in the ectomycorrhizal Boletales.</title>
        <authorList>
            <person name="Wu G."/>
            <person name="Miyauchi S."/>
            <person name="Morin E."/>
            <person name="Kuo A."/>
            <person name="Drula E."/>
            <person name="Varga T."/>
            <person name="Kohler A."/>
            <person name="Feng B."/>
            <person name="Cao Y."/>
            <person name="Lipzen A."/>
            <person name="Daum C."/>
            <person name="Hundley H."/>
            <person name="Pangilinan J."/>
            <person name="Johnson J."/>
            <person name="Barry K."/>
            <person name="LaButti K."/>
            <person name="Ng V."/>
            <person name="Ahrendt S."/>
            <person name="Min B."/>
            <person name="Choi I.G."/>
            <person name="Park H."/>
            <person name="Plett J.M."/>
            <person name="Magnuson J."/>
            <person name="Spatafora J.W."/>
            <person name="Nagy L.G."/>
            <person name="Henrissat B."/>
            <person name="Grigoriev I.V."/>
            <person name="Yang Z.L."/>
            <person name="Xu J."/>
            <person name="Martin F.M."/>
        </authorList>
    </citation>
    <scope>NUCLEOTIDE SEQUENCE</scope>
    <source>
        <strain evidence="1">KUC20120723A-06</strain>
    </source>
</reference>
<name>A0ACB8B287_9AGAM</name>